<keyword evidence="8" id="KW-1185">Reference proteome</keyword>
<keyword evidence="5" id="KW-0539">Nucleus</keyword>
<feature type="domain" description="MADS-box" evidence="6">
    <location>
        <begin position="7"/>
        <end position="67"/>
    </location>
</feature>
<proteinExistence type="predicted"/>
<reference evidence="7" key="1">
    <citation type="submission" date="2023-08" db="EMBL/GenBank/DDBJ databases">
        <title>A de novo genome assembly of Solanum verrucosum Schlechtendal, a Mexican diploid species geographically isolated from the other diploid A-genome species in potato relatives.</title>
        <authorList>
            <person name="Hosaka K."/>
        </authorList>
    </citation>
    <scope>NUCLEOTIDE SEQUENCE</scope>
    <source>
        <tissue evidence="7">Young leaves</tissue>
    </source>
</reference>
<evidence type="ECO:0000256" key="4">
    <source>
        <dbReference type="ARBA" id="ARBA00023163"/>
    </source>
</evidence>
<comment type="subcellular location">
    <subcellularLocation>
        <location evidence="1">Nucleus</location>
    </subcellularLocation>
</comment>
<dbReference type="SMART" id="SM00432">
    <property type="entry name" value="MADS"/>
    <property type="match status" value="1"/>
</dbReference>
<dbReference type="GO" id="GO:0046983">
    <property type="term" value="F:protein dimerization activity"/>
    <property type="evidence" value="ECO:0007669"/>
    <property type="project" value="InterPro"/>
</dbReference>
<dbReference type="Proteomes" id="UP001234989">
    <property type="component" value="Chromosome 2"/>
</dbReference>
<name>A0AAF0Q6J8_SOLVR</name>
<dbReference type="Gene3D" id="3.40.1810.10">
    <property type="entry name" value="Transcription factor, MADS-box"/>
    <property type="match status" value="1"/>
</dbReference>
<accession>A0AAF0Q6J8</accession>
<sequence>MENEIKKGKQKIQMNFIESERAHIVSFSKRKKTLFEDAKKFATQTRADVDVMLFSHGGKPCSYGSIIIEEIIENFLKVKLKDRQCDYAEVKSNGFEALEDLHKELQICNEKEKK</sequence>
<dbReference type="SUPFAM" id="SSF55455">
    <property type="entry name" value="SRF-like"/>
    <property type="match status" value="1"/>
</dbReference>
<evidence type="ECO:0000313" key="8">
    <source>
        <dbReference type="Proteomes" id="UP001234989"/>
    </source>
</evidence>
<protein>
    <recommendedName>
        <fullName evidence="6">MADS-box domain-containing protein</fullName>
    </recommendedName>
</protein>
<dbReference type="AlphaFoldDB" id="A0AAF0Q6J8"/>
<keyword evidence="3" id="KW-0238">DNA-binding</keyword>
<keyword evidence="4" id="KW-0804">Transcription</keyword>
<dbReference type="PROSITE" id="PS50066">
    <property type="entry name" value="MADS_BOX_2"/>
    <property type="match status" value="1"/>
</dbReference>
<gene>
    <name evidence="7" type="ORF">MTR67_007684</name>
</gene>
<evidence type="ECO:0000313" key="7">
    <source>
        <dbReference type="EMBL" id="WMV14299.1"/>
    </source>
</evidence>
<dbReference type="EMBL" id="CP133613">
    <property type="protein sequence ID" value="WMV14299.1"/>
    <property type="molecule type" value="Genomic_DNA"/>
</dbReference>
<keyword evidence="2" id="KW-0805">Transcription regulation</keyword>
<evidence type="ECO:0000256" key="3">
    <source>
        <dbReference type="ARBA" id="ARBA00023125"/>
    </source>
</evidence>
<dbReference type="InterPro" id="IPR036879">
    <property type="entry name" value="TF_MADSbox_sf"/>
</dbReference>
<evidence type="ECO:0000256" key="2">
    <source>
        <dbReference type="ARBA" id="ARBA00023015"/>
    </source>
</evidence>
<evidence type="ECO:0000256" key="5">
    <source>
        <dbReference type="ARBA" id="ARBA00023242"/>
    </source>
</evidence>
<organism evidence="7 8">
    <name type="scientific">Solanum verrucosum</name>
    <dbReference type="NCBI Taxonomy" id="315347"/>
    <lineage>
        <taxon>Eukaryota</taxon>
        <taxon>Viridiplantae</taxon>
        <taxon>Streptophyta</taxon>
        <taxon>Embryophyta</taxon>
        <taxon>Tracheophyta</taxon>
        <taxon>Spermatophyta</taxon>
        <taxon>Magnoliopsida</taxon>
        <taxon>eudicotyledons</taxon>
        <taxon>Gunneridae</taxon>
        <taxon>Pentapetalae</taxon>
        <taxon>asterids</taxon>
        <taxon>lamiids</taxon>
        <taxon>Solanales</taxon>
        <taxon>Solanaceae</taxon>
        <taxon>Solanoideae</taxon>
        <taxon>Solaneae</taxon>
        <taxon>Solanum</taxon>
    </lineage>
</organism>
<dbReference type="GO" id="GO:0003677">
    <property type="term" value="F:DNA binding"/>
    <property type="evidence" value="ECO:0007669"/>
    <property type="project" value="UniProtKB-KW"/>
</dbReference>
<dbReference type="GO" id="GO:0005634">
    <property type="term" value="C:nucleus"/>
    <property type="evidence" value="ECO:0007669"/>
    <property type="project" value="UniProtKB-SubCell"/>
</dbReference>
<evidence type="ECO:0000256" key="1">
    <source>
        <dbReference type="ARBA" id="ARBA00004123"/>
    </source>
</evidence>
<evidence type="ECO:0000259" key="6">
    <source>
        <dbReference type="PROSITE" id="PS50066"/>
    </source>
</evidence>
<dbReference type="InterPro" id="IPR002100">
    <property type="entry name" value="TF_MADSbox"/>
</dbReference>
<dbReference type="Pfam" id="PF00319">
    <property type="entry name" value="SRF-TF"/>
    <property type="match status" value="1"/>
</dbReference>